<protein>
    <recommendedName>
        <fullName evidence="1">Helicase HerA central domain-containing protein</fullName>
    </recommendedName>
</protein>
<dbReference type="SUPFAM" id="SSF52540">
    <property type="entry name" value="P-loop containing nucleoside triphosphate hydrolases"/>
    <property type="match status" value="1"/>
</dbReference>
<dbReference type="Pfam" id="PF01935">
    <property type="entry name" value="DUF87"/>
    <property type="match status" value="1"/>
</dbReference>
<feature type="domain" description="Helicase HerA central" evidence="1">
    <location>
        <begin position="230"/>
        <end position="383"/>
    </location>
</feature>
<proteinExistence type="predicted"/>
<organism evidence="2">
    <name type="scientific">bioreactor metagenome</name>
    <dbReference type="NCBI Taxonomy" id="1076179"/>
    <lineage>
        <taxon>unclassified sequences</taxon>
        <taxon>metagenomes</taxon>
        <taxon>ecological metagenomes</taxon>
    </lineage>
</organism>
<reference evidence="2" key="1">
    <citation type="submission" date="2019-08" db="EMBL/GenBank/DDBJ databases">
        <authorList>
            <person name="Kucharzyk K."/>
            <person name="Murdoch R.W."/>
            <person name="Higgins S."/>
            <person name="Loffler F."/>
        </authorList>
    </citation>
    <scope>NUCLEOTIDE SEQUENCE</scope>
</reference>
<dbReference type="EMBL" id="VSSQ01000517">
    <property type="protein sequence ID" value="MPL96613.1"/>
    <property type="molecule type" value="Genomic_DNA"/>
</dbReference>
<dbReference type="InterPro" id="IPR008571">
    <property type="entry name" value="HerA-like"/>
</dbReference>
<evidence type="ECO:0000313" key="2">
    <source>
        <dbReference type="EMBL" id="MPL96613.1"/>
    </source>
</evidence>
<evidence type="ECO:0000259" key="1">
    <source>
        <dbReference type="Pfam" id="PF01935"/>
    </source>
</evidence>
<dbReference type="InterPro" id="IPR002789">
    <property type="entry name" value="HerA_central"/>
</dbReference>
<dbReference type="InterPro" id="IPR027417">
    <property type="entry name" value="P-loop_NTPase"/>
</dbReference>
<name>A0A644W290_9ZZZZ</name>
<dbReference type="AlphaFoldDB" id="A0A644W290"/>
<sequence length="704" mass="79963">MSIETGISRYVENQEYSEAKRLFSELIQPAQYVGELYSINYEKARVLINDHERHVVNGIPSLCFLLATRVDPSRDDIDFKNEDSSAIILRVLDSAPLPNNSEAERIRVETAQRVSGEITTNWDSDGVMDAKTKVYLGYAAVECRIIGTFYFDKNDVSGFLDMKFGCDISNYYPNRGLKVYKPTGDALAKIINFVDPVNLKDHEEKYGKTQPVKIGVVRYASTNRRYQNVDEIPVHIHPIDLLSQKTALFGMTRTGKSNTTKVIARSVYRLRIPSEGFKTVRIGQLIFDPNGEYANENTQDGSGMSVPNALKNVWKELSGVKVENEVVTYGIVPVETDPQRKLMLINFYDNEMLQTGKEILNTVIQDDTAKYMKNFYDVSFDNRPDATDISAMKRYNRRVLAYKSILKKAGYPAPSGSQASLKGLFNKDLLTAMQTATHRDQDKLAMISSAYAILSRDTASWDALANAFEGLFYFIKGSPEYRTFDDKYIKSSSTGESWADANFENLLEMFCYPKGTKTLGRCVEQHSANASSDFADDIYKDLCAGKLVIIDQSTGEPEFNETVAKRVMWRIFRNNQAVFREGKYPPDILVYVEEAHNLLPAGNDFDLKDVWVRTAKEGAKYRIGLVYATQEVSSIHKNILKNTSNWFISHLNNTDETRELCKFYDFADFEPSIRRAQDKGFLRVKTLSNYFVIPVQVDKFAIEI</sequence>
<comment type="caution">
    <text evidence="2">The sequence shown here is derived from an EMBL/GenBank/DDBJ whole genome shotgun (WGS) entry which is preliminary data.</text>
</comment>
<dbReference type="PANTHER" id="PTHR42957">
    <property type="entry name" value="HELICASE MJ1565-RELATED"/>
    <property type="match status" value="1"/>
</dbReference>
<dbReference type="Gene3D" id="3.40.50.300">
    <property type="entry name" value="P-loop containing nucleotide triphosphate hydrolases"/>
    <property type="match status" value="2"/>
</dbReference>
<dbReference type="PANTHER" id="PTHR42957:SF1">
    <property type="entry name" value="HELICASE MJ1565-RELATED"/>
    <property type="match status" value="1"/>
</dbReference>
<gene>
    <name evidence="2" type="ORF">SDC9_42795</name>
</gene>
<accession>A0A644W290</accession>